<sequence>MTANFRARRLIDLIRGVDNVPTCIGWDYNGLYKLLLPNDSRAHGYLTPDTVGKLPWTKDFSIDHKDRVVRVAVAETEAEHINAAFQAVIDGAIAEMVRIIGAREYPSRTPHQPEPIRLERFAASLFGICSRGAHLTAYVRDTDQPVSTGTRIWVARRDANLHTYPGMLDTTVAGGVKAEDTPRQCIVAESDEEAALPLPYVEKNIVPAGVVTYVSQSNKTGQLRPNVLYVYDLELGEDMRPQPKDGEVEDFYLMTVEEVTRAMMGGEFKPNCCLVMLDFFVRHGIITGENEKDYLDIVTGLRRKLPMPMTPHGL</sequence>
<organism evidence="2 3">
    <name type="scientific">Diaporthe ampelina</name>
    <dbReference type="NCBI Taxonomy" id="1214573"/>
    <lineage>
        <taxon>Eukaryota</taxon>
        <taxon>Fungi</taxon>
        <taxon>Dikarya</taxon>
        <taxon>Ascomycota</taxon>
        <taxon>Pezizomycotina</taxon>
        <taxon>Sordariomycetes</taxon>
        <taxon>Sordariomycetidae</taxon>
        <taxon>Diaporthales</taxon>
        <taxon>Diaporthaceae</taxon>
        <taxon>Diaporthe</taxon>
    </lineage>
</organism>
<feature type="domain" description="Nudix hydrolase" evidence="1">
    <location>
        <begin position="130"/>
        <end position="278"/>
    </location>
</feature>
<dbReference type="Pfam" id="PF00293">
    <property type="entry name" value="NUDIX"/>
    <property type="match status" value="1"/>
</dbReference>
<dbReference type="PANTHER" id="PTHR13622">
    <property type="entry name" value="THIAMIN PYROPHOSPHOKINASE"/>
    <property type="match status" value="1"/>
</dbReference>
<dbReference type="STRING" id="1214573.A0A0G2FTW1"/>
<dbReference type="Proteomes" id="UP000034680">
    <property type="component" value="Unassembled WGS sequence"/>
</dbReference>
<accession>A0A0G2FTW1</accession>
<evidence type="ECO:0000313" key="2">
    <source>
        <dbReference type="EMBL" id="KKY37612.1"/>
    </source>
</evidence>
<dbReference type="CDD" id="cd03676">
    <property type="entry name" value="NUDIX_Tnr3_like"/>
    <property type="match status" value="1"/>
</dbReference>
<keyword evidence="2" id="KW-0808">Transferase</keyword>
<keyword evidence="2" id="KW-0418">Kinase</keyword>
<dbReference type="SUPFAM" id="SSF55811">
    <property type="entry name" value="Nudix"/>
    <property type="match status" value="1"/>
</dbReference>
<dbReference type="InterPro" id="IPR000086">
    <property type="entry name" value="NUDIX_hydrolase_dom"/>
</dbReference>
<keyword evidence="3" id="KW-1185">Reference proteome</keyword>
<evidence type="ECO:0000259" key="1">
    <source>
        <dbReference type="PROSITE" id="PS51462"/>
    </source>
</evidence>
<dbReference type="Gene3D" id="3.90.79.10">
    <property type="entry name" value="Nucleoside Triphosphate Pyrophosphohydrolase"/>
    <property type="match status" value="1"/>
</dbReference>
<dbReference type="EMBL" id="LCUC01000081">
    <property type="protein sequence ID" value="KKY37612.1"/>
    <property type="molecule type" value="Genomic_DNA"/>
</dbReference>
<dbReference type="GO" id="GO:0044715">
    <property type="term" value="F:8-oxo-dGDP phosphatase activity"/>
    <property type="evidence" value="ECO:0007669"/>
    <property type="project" value="UniProtKB-ARBA"/>
</dbReference>
<comment type="caution">
    <text evidence="2">The sequence shown here is derived from an EMBL/GenBank/DDBJ whole genome shotgun (WGS) entry which is preliminary data.</text>
</comment>
<dbReference type="FunFam" id="3.90.79.10:FF:000019">
    <property type="entry name" value="Thiamin pyrophosphokinase, putative"/>
    <property type="match status" value="1"/>
</dbReference>
<dbReference type="PROSITE" id="PS51462">
    <property type="entry name" value="NUDIX"/>
    <property type="match status" value="1"/>
</dbReference>
<dbReference type="GO" id="GO:0016301">
    <property type="term" value="F:kinase activity"/>
    <property type="evidence" value="ECO:0007669"/>
    <property type="project" value="UniProtKB-KW"/>
</dbReference>
<dbReference type="InterPro" id="IPR015797">
    <property type="entry name" value="NUDIX_hydrolase-like_dom_sf"/>
</dbReference>
<protein>
    <submittedName>
        <fullName evidence="2">Putative thiamin pyrophosphokinase-related protein</fullName>
    </submittedName>
</protein>
<reference evidence="2 3" key="2">
    <citation type="submission" date="2015-05" db="EMBL/GenBank/DDBJ databases">
        <authorList>
            <person name="Morales-Cruz A."/>
            <person name="Amrine K.C."/>
            <person name="Cantu D."/>
        </authorList>
    </citation>
    <scope>NUCLEOTIDE SEQUENCE [LARGE SCALE GENOMIC DNA]</scope>
    <source>
        <strain evidence="2">DA912</strain>
    </source>
</reference>
<dbReference type="PANTHER" id="PTHR13622:SF8">
    <property type="entry name" value="THIAMIN PYROPHOSPHOKINASE 1"/>
    <property type="match status" value="1"/>
</dbReference>
<proteinExistence type="predicted"/>
<dbReference type="OrthoDB" id="10261522at2759"/>
<reference evidence="2 3" key="1">
    <citation type="submission" date="2015-05" db="EMBL/GenBank/DDBJ databases">
        <title>Distinctive expansion of gene families associated with plant cell wall degradation and secondary metabolism in the genomes of grapevine trunk pathogens.</title>
        <authorList>
            <person name="Lawrence D.P."/>
            <person name="Travadon R."/>
            <person name="Rolshausen P.E."/>
            <person name="Baumgartner K."/>
        </authorList>
    </citation>
    <scope>NUCLEOTIDE SEQUENCE [LARGE SCALE GENOMIC DNA]</scope>
    <source>
        <strain evidence="2">DA912</strain>
    </source>
</reference>
<evidence type="ECO:0000313" key="3">
    <source>
        <dbReference type="Proteomes" id="UP000034680"/>
    </source>
</evidence>
<gene>
    <name evidence="2" type="ORF">UCDDA912_g02367</name>
</gene>
<name>A0A0G2FTW1_9PEZI</name>
<dbReference type="AlphaFoldDB" id="A0A0G2FTW1"/>